<dbReference type="GO" id="GO:0051082">
    <property type="term" value="F:unfolded protein binding"/>
    <property type="evidence" value="ECO:0007669"/>
    <property type="project" value="InterPro"/>
</dbReference>
<dbReference type="AlphaFoldDB" id="A0A1R4AB44"/>
<dbReference type="PANTHER" id="PTHR24078:SF553">
    <property type="entry name" value="DNAJ HOMOLOG SUBFAMILY B MEMBER 5"/>
    <property type="match status" value="1"/>
</dbReference>
<protein>
    <submittedName>
        <fullName evidence="3">DnaJ homolog subfamily B member 4</fullName>
    </submittedName>
</protein>
<dbReference type="InterPro" id="IPR018253">
    <property type="entry name" value="DnaJ_domain_CS"/>
</dbReference>
<organism evidence="3 4">
    <name type="scientific">Babesia microti (strain RI)</name>
    <dbReference type="NCBI Taxonomy" id="1133968"/>
    <lineage>
        <taxon>Eukaryota</taxon>
        <taxon>Sar</taxon>
        <taxon>Alveolata</taxon>
        <taxon>Apicomplexa</taxon>
        <taxon>Aconoidasida</taxon>
        <taxon>Piroplasmida</taxon>
        <taxon>Babesiidae</taxon>
        <taxon>Babesia</taxon>
    </lineage>
</organism>
<dbReference type="CDD" id="cd06257">
    <property type="entry name" value="DnaJ"/>
    <property type="match status" value="1"/>
</dbReference>
<keyword evidence="1" id="KW-0143">Chaperone</keyword>
<dbReference type="FunFam" id="2.60.260.20:FF:000015">
    <property type="entry name" value="Heat shock protein 40"/>
    <property type="match status" value="1"/>
</dbReference>
<dbReference type="InterPro" id="IPR002939">
    <property type="entry name" value="DnaJ_C"/>
</dbReference>
<dbReference type="GO" id="GO:0005829">
    <property type="term" value="C:cytosol"/>
    <property type="evidence" value="ECO:0007669"/>
    <property type="project" value="TreeGrafter"/>
</dbReference>
<dbReference type="InterPro" id="IPR036869">
    <property type="entry name" value="J_dom_sf"/>
</dbReference>
<dbReference type="Proteomes" id="UP000002899">
    <property type="component" value="Chromosome III"/>
</dbReference>
<dbReference type="EMBL" id="LN871598">
    <property type="protein sequence ID" value="SJK86243.1"/>
    <property type="molecule type" value="Genomic_DNA"/>
</dbReference>
<evidence type="ECO:0000313" key="3">
    <source>
        <dbReference type="EMBL" id="SJK86243.1"/>
    </source>
</evidence>
<dbReference type="PRINTS" id="PR00625">
    <property type="entry name" value="JDOMAIN"/>
</dbReference>
<evidence type="ECO:0000313" key="4">
    <source>
        <dbReference type="Proteomes" id="UP000002899"/>
    </source>
</evidence>
<accession>A0A1R4AB44</accession>
<evidence type="ECO:0000256" key="1">
    <source>
        <dbReference type="ARBA" id="ARBA00023186"/>
    </source>
</evidence>
<dbReference type="Gene3D" id="2.60.260.20">
    <property type="entry name" value="Urease metallochaperone UreE, N-terminal domain"/>
    <property type="match status" value="2"/>
</dbReference>
<reference evidence="3 4" key="1">
    <citation type="journal article" date="2012" name="Nucleic Acids Res.">
        <title>Sequencing of the smallest Apicomplexan genome from the human pathogen Babesia microti.</title>
        <authorList>
            <person name="Cornillot E."/>
            <person name="Hadj-Kaddour K."/>
            <person name="Dassouli A."/>
            <person name="Noel B."/>
            <person name="Ranwez V."/>
            <person name="Vacherie B."/>
            <person name="Augagneur Y."/>
            <person name="Bres V."/>
            <person name="Duclos A."/>
            <person name="Randazzo S."/>
            <person name="Carcy B."/>
            <person name="Debierre-Grockiego F."/>
            <person name="Delbecq S."/>
            <person name="Moubri-Menage K."/>
            <person name="Shams-Eldin H."/>
            <person name="Usmani-Brown S."/>
            <person name="Bringaud F."/>
            <person name="Wincker P."/>
            <person name="Vivares C.P."/>
            <person name="Schwarz R.T."/>
            <person name="Schetters T.P."/>
            <person name="Krause P.J."/>
            <person name="Gorenflot A."/>
            <person name="Berry V."/>
            <person name="Barbe V."/>
            <person name="Ben Mamoun C."/>
        </authorList>
    </citation>
    <scope>NUCLEOTIDE SEQUENCE [LARGE SCALE GENOMIC DNA]</scope>
    <source>
        <strain evidence="3 4">RI</strain>
    </source>
</reference>
<dbReference type="FunFam" id="2.60.260.20:FF:000006">
    <property type="entry name" value="DnaJ subfamily B member 13"/>
    <property type="match status" value="1"/>
</dbReference>
<dbReference type="GO" id="GO:0006457">
    <property type="term" value="P:protein folding"/>
    <property type="evidence" value="ECO:0007669"/>
    <property type="project" value="InterPro"/>
</dbReference>
<dbReference type="SUPFAM" id="SSF49493">
    <property type="entry name" value="HSP40/DnaJ peptide-binding domain"/>
    <property type="match status" value="2"/>
</dbReference>
<proteinExistence type="predicted"/>
<dbReference type="InterPro" id="IPR051339">
    <property type="entry name" value="DnaJ_subfamily_B"/>
</dbReference>
<dbReference type="VEuPathDB" id="PiroplasmaDB:BMR1_03g00470"/>
<dbReference type="SMART" id="SM00271">
    <property type="entry name" value="DnaJ"/>
    <property type="match status" value="1"/>
</dbReference>
<dbReference type="PROSITE" id="PS00636">
    <property type="entry name" value="DNAJ_1"/>
    <property type="match status" value="1"/>
</dbReference>
<dbReference type="PANTHER" id="PTHR24078">
    <property type="entry name" value="DNAJ HOMOLOG SUBFAMILY C MEMBER"/>
    <property type="match status" value="1"/>
</dbReference>
<dbReference type="RefSeq" id="XP_021338425.1">
    <property type="nucleotide sequence ID" value="XM_021481834.1"/>
</dbReference>
<dbReference type="CDD" id="cd10747">
    <property type="entry name" value="DnaJ_C"/>
    <property type="match status" value="1"/>
</dbReference>
<sequence length="307" mass="34863">MGRDYYSILGVKRGCSDSDLKKAYRKLAMQYHPDKHPNPSDKKRAEEKFKDVSEAYDVLSDADKRKVYDQFGEEGLKGGGGAGRGGPTTFVYTATDPGDVFKRFFGDRNFVFPDGFDDHTHSGFDQSNKPKMYELDLPVTLEELFKGTSKKMKITRRRFSGLREYKEEHILKVDVKPGWKDGTRLTFAREGDQDGPNSVPGDIVFKIKTKTHPRFTREGNNLVYKFTVPLIKALTGFQATLTTLDNRRLTVRVVEVVSHKSRKLVSNEGMPLSKDPSVKGDLYLEFDIIFPDSLTSEQKKKLLAIFP</sequence>
<dbReference type="GeneID" id="24424729"/>
<dbReference type="Pfam" id="PF01556">
    <property type="entry name" value="DnaJ_C"/>
    <property type="match status" value="1"/>
</dbReference>
<dbReference type="KEGG" id="bmic:BMR1_03g00470"/>
<reference evidence="3 4" key="2">
    <citation type="journal article" date="2013" name="PLoS ONE">
        <title>Whole genome mapping and re-organization of the nuclear and mitochondrial genomes of Babesia microti isolates.</title>
        <authorList>
            <person name="Cornillot E."/>
            <person name="Dassouli A."/>
            <person name="Garg A."/>
            <person name="Pachikara N."/>
            <person name="Randazzo S."/>
            <person name="Depoix D."/>
            <person name="Carcy B."/>
            <person name="Delbecq S."/>
            <person name="Frutos R."/>
            <person name="Silva J.C."/>
            <person name="Sutton R."/>
            <person name="Krause P.J."/>
            <person name="Mamoun C.B."/>
        </authorList>
    </citation>
    <scope>NUCLEOTIDE SEQUENCE [LARGE SCALE GENOMIC DNA]</scope>
    <source>
        <strain evidence="3 4">RI</strain>
    </source>
</reference>
<dbReference type="PROSITE" id="PS50076">
    <property type="entry name" value="DNAJ_2"/>
    <property type="match status" value="1"/>
</dbReference>
<dbReference type="InterPro" id="IPR008971">
    <property type="entry name" value="HSP40/DnaJ_pept-bd"/>
</dbReference>
<keyword evidence="4" id="KW-1185">Reference proteome</keyword>
<feature type="domain" description="J" evidence="2">
    <location>
        <begin position="4"/>
        <end position="72"/>
    </location>
</feature>
<dbReference type="SUPFAM" id="SSF46565">
    <property type="entry name" value="Chaperone J-domain"/>
    <property type="match status" value="1"/>
</dbReference>
<name>A0A1R4AB44_BABMR</name>
<evidence type="ECO:0000259" key="2">
    <source>
        <dbReference type="PROSITE" id="PS50076"/>
    </source>
</evidence>
<dbReference type="Pfam" id="PF00226">
    <property type="entry name" value="DnaJ"/>
    <property type="match status" value="1"/>
</dbReference>
<dbReference type="Gene3D" id="1.10.287.110">
    <property type="entry name" value="DnaJ domain"/>
    <property type="match status" value="1"/>
</dbReference>
<dbReference type="GO" id="GO:0051087">
    <property type="term" value="F:protein-folding chaperone binding"/>
    <property type="evidence" value="ECO:0007669"/>
    <property type="project" value="TreeGrafter"/>
</dbReference>
<gene>
    <name evidence="3" type="ORF">BMR1_03g00470</name>
</gene>
<dbReference type="OrthoDB" id="550424at2759"/>
<reference evidence="3 4" key="3">
    <citation type="journal article" date="2016" name="Sci. Rep.">
        <title>Genome-wide diversity and gene expression profiling of Babesia microti isolates identify polymorphic genes that mediate host-pathogen interactions.</title>
        <authorList>
            <person name="Silva J.C."/>
            <person name="Cornillot E."/>
            <person name="McCracken C."/>
            <person name="Usmani-Brown S."/>
            <person name="Dwivedi A."/>
            <person name="Ifeonu O.O."/>
            <person name="Crabtree J."/>
            <person name="Gotia H.T."/>
            <person name="Virji A.Z."/>
            <person name="Reynes C."/>
            <person name="Colinge J."/>
            <person name="Kumar V."/>
            <person name="Lawres L."/>
            <person name="Pazzi J.E."/>
            <person name="Pablo J.V."/>
            <person name="Hung C."/>
            <person name="Brancato J."/>
            <person name="Kumari P."/>
            <person name="Orvis J."/>
            <person name="Tretina K."/>
            <person name="Chibucos M."/>
            <person name="Ott S."/>
            <person name="Sadzewicz L."/>
            <person name="Sengamalay N."/>
            <person name="Shetty A.C."/>
            <person name="Su Q."/>
            <person name="Tallon L."/>
            <person name="Fraser C.M."/>
            <person name="Frutos R."/>
            <person name="Molina D.M."/>
            <person name="Krause P.J."/>
            <person name="Ben Mamoun C."/>
        </authorList>
    </citation>
    <scope>NUCLEOTIDE SEQUENCE [LARGE SCALE GENOMIC DNA]</scope>
    <source>
        <strain evidence="3 4">RI</strain>
    </source>
</reference>
<dbReference type="InterPro" id="IPR001623">
    <property type="entry name" value="DnaJ_domain"/>
</dbReference>